<dbReference type="Proteomes" id="UP000677180">
    <property type="component" value="Chromosome"/>
</dbReference>
<keyword evidence="6" id="KW-1185">Reference proteome</keyword>
<dbReference type="Proteomes" id="UP000273044">
    <property type="component" value="Chromosome"/>
</dbReference>
<accession>A0A3N4D4X7</accession>
<keyword evidence="2" id="KW-1133">Transmembrane helix</keyword>
<dbReference type="Pfam" id="PF08044">
    <property type="entry name" value="DUF1707"/>
    <property type="match status" value="1"/>
</dbReference>
<feature type="transmembrane region" description="Helical" evidence="2">
    <location>
        <begin position="81"/>
        <end position="100"/>
    </location>
</feature>
<keyword evidence="2" id="KW-0812">Transmembrane</keyword>
<feature type="domain" description="DUF1707" evidence="3">
    <location>
        <begin position="6"/>
        <end position="56"/>
    </location>
</feature>
<dbReference type="RefSeq" id="WP_014846057.1">
    <property type="nucleotide sequence ID" value="NZ_CAURRE010000031.1"/>
</dbReference>
<sequence>MSELHVSFKERDVYLDILATNYAEGRLTDEQFQKRRDELLAATTHRQCRDVLRGLPVQIPGNDQPQTSREEARPGPRRRGILIAGLVGAVGLAGIAAWHASRPDLTGAGPREPRPVQPTMRSWEDWYVVRQALEARNLGGIVDLTLEVDSVSGTVTVRGNPSLLSTIKTIDGVVVISEPASGTHDGPTTDLNRFGGGSAPEEARARFQELWPSAVPKQIRLAPGEDAKGIIEVTGTNHGKPITVKFSADGRSVLDVKEN</sequence>
<dbReference type="AlphaFoldDB" id="A0A3N4D4X7"/>
<reference evidence="4" key="2">
    <citation type="submission" date="2021-03" db="EMBL/GenBank/DDBJ databases">
        <title>Human Oral Microbial Genomes.</title>
        <authorList>
            <person name="Johnston C.D."/>
            <person name="Chen T."/>
            <person name="Dewhirst F.E."/>
        </authorList>
    </citation>
    <scope>NUCLEOTIDE SEQUENCE</scope>
    <source>
        <strain evidence="4">F0714</strain>
    </source>
</reference>
<evidence type="ECO:0000313" key="4">
    <source>
        <dbReference type="EMBL" id="QUC10297.1"/>
    </source>
</evidence>
<reference evidence="5 6" key="1">
    <citation type="submission" date="2018-12" db="EMBL/GenBank/DDBJ databases">
        <authorList>
            <consortium name="Pathogen Informatics"/>
        </authorList>
    </citation>
    <scope>NUCLEOTIDE SEQUENCE [LARGE SCALE GENOMIC DNA]</scope>
    <source>
        <strain evidence="5 6">NCTC12967</strain>
    </source>
</reference>
<keyword evidence="2" id="KW-0472">Membrane</keyword>
<evidence type="ECO:0000256" key="2">
    <source>
        <dbReference type="SAM" id="Phobius"/>
    </source>
</evidence>
<protein>
    <submittedName>
        <fullName evidence="4">DUF1707 domain-containing protein</fullName>
    </submittedName>
    <submittedName>
        <fullName evidence="5">Domain of uncharacterized function (DUF1707)</fullName>
    </submittedName>
</protein>
<proteinExistence type="predicted"/>
<evidence type="ECO:0000313" key="6">
    <source>
        <dbReference type="Proteomes" id="UP000273044"/>
    </source>
</evidence>
<organism evidence="5 6">
    <name type="scientific">Arachnia propionica</name>
    <dbReference type="NCBI Taxonomy" id="1750"/>
    <lineage>
        <taxon>Bacteria</taxon>
        <taxon>Bacillati</taxon>
        <taxon>Actinomycetota</taxon>
        <taxon>Actinomycetes</taxon>
        <taxon>Propionibacteriales</taxon>
        <taxon>Propionibacteriaceae</taxon>
        <taxon>Arachnia</taxon>
    </lineage>
</organism>
<evidence type="ECO:0000313" key="5">
    <source>
        <dbReference type="EMBL" id="VEH69661.1"/>
    </source>
</evidence>
<dbReference type="OrthoDB" id="3734632at2"/>
<feature type="region of interest" description="Disordered" evidence="1">
    <location>
        <begin position="55"/>
        <end position="75"/>
    </location>
</feature>
<dbReference type="GeneID" id="64406414"/>
<dbReference type="EMBL" id="CP072385">
    <property type="protein sequence ID" value="QUC10297.1"/>
    <property type="molecule type" value="Genomic_DNA"/>
</dbReference>
<evidence type="ECO:0000256" key="1">
    <source>
        <dbReference type="SAM" id="MobiDB-lite"/>
    </source>
</evidence>
<evidence type="ECO:0000259" key="3">
    <source>
        <dbReference type="Pfam" id="PF08044"/>
    </source>
</evidence>
<gene>
    <name evidence="4" type="ORF">J5A53_10900</name>
    <name evidence="5" type="ORF">NCTC12967_00934</name>
</gene>
<dbReference type="EMBL" id="LR134406">
    <property type="protein sequence ID" value="VEH69661.1"/>
    <property type="molecule type" value="Genomic_DNA"/>
</dbReference>
<dbReference type="InterPro" id="IPR012551">
    <property type="entry name" value="DUF1707_SHOCT-like"/>
</dbReference>
<name>A0A3N4D4X7_9ACTN</name>